<protein>
    <submittedName>
        <fullName evidence="1">Hypothetical phage protein</fullName>
    </submittedName>
</protein>
<organism evidence="1 2">
    <name type="scientific">Streptococcus equi subsp. equi (strain 4047)</name>
    <dbReference type="NCBI Taxonomy" id="553482"/>
    <lineage>
        <taxon>Bacteria</taxon>
        <taxon>Bacillati</taxon>
        <taxon>Bacillota</taxon>
        <taxon>Bacilli</taxon>
        <taxon>Lactobacillales</taxon>
        <taxon>Streptococcaceae</taxon>
        <taxon>Streptococcus</taxon>
    </lineage>
</organism>
<gene>
    <name evidence="1" type="ordered locus">SEQ_0796</name>
</gene>
<dbReference type="HOGENOM" id="CLU_3398704_0_0_9"/>
<evidence type="ECO:0000313" key="2">
    <source>
        <dbReference type="Proteomes" id="UP000001365"/>
    </source>
</evidence>
<name>C0MBA9_STRE4</name>
<dbReference type="AlphaFoldDB" id="C0MBA9"/>
<evidence type="ECO:0000313" key="1">
    <source>
        <dbReference type="EMBL" id="CAW93224.1"/>
    </source>
</evidence>
<sequence>MNAIGMYSILERLDRLEKIVFETVDDTGGTH</sequence>
<dbReference type="KEGG" id="seu:SEQ_0796"/>
<dbReference type="EMBL" id="FM204883">
    <property type="protein sequence ID" value="CAW93224.1"/>
    <property type="molecule type" value="Genomic_DNA"/>
</dbReference>
<reference evidence="1 2" key="1">
    <citation type="journal article" date="2009" name="PLoS Pathog.">
        <title>Genomic evidence for the evolution of Streptococcus equi: host restriction, increased virulence, and genetic exchange with human pathogens.</title>
        <authorList>
            <person name="Holden M.T.G."/>
            <person name="Heather Z."/>
            <person name="Paillot R."/>
            <person name="Steward K.F."/>
            <person name="Webb K."/>
            <person name="Ainslie F."/>
            <person name="Jourdan T."/>
            <person name="Bason N.C."/>
            <person name="Holroyd N.E."/>
            <person name="Mungall K."/>
            <person name="Quail M.A."/>
            <person name="Sanders M."/>
            <person name="Simmonds M."/>
            <person name="Willey D."/>
            <person name="Brooks K."/>
            <person name="Aanensen D.M."/>
            <person name="Spratt B.G."/>
            <person name="Jolley K.A."/>
            <person name="Maiden M.C.J."/>
            <person name="Kehoe M."/>
            <person name="Chanter N."/>
            <person name="Bentley S.D."/>
            <person name="Robinson C."/>
            <person name="Maskell D.J."/>
            <person name="Parkhill J."/>
            <person name="Waller A.S."/>
        </authorList>
    </citation>
    <scope>NUCLEOTIDE SEQUENCE [LARGE SCALE GENOMIC DNA]</scope>
    <source>
        <strain evidence="1 2">4047</strain>
    </source>
</reference>
<proteinExistence type="predicted"/>
<dbReference type="Proteomes" id="UP000001365">
    <property type="component" value="Chromosome"/>
</dbReference>
<accession>C0MBA9</accession>